<evidence type="ECO:0000313" key="12">
    <source>
        <dbReference type="Proteomes" id="UP000606730"/>
    </source>
</evidence>
<dbReference type="PROSITE" id="PS50110">
    <property type="entry name" value="RESPONSE_REGULATORY"/>
    <property type="match status" value="1"/>
</dbReference>
<keyword evidence="4" id="KW-0808">Transferase</keyword>
<evidence type="ECO:0000259" key="8">
    <source>
        <dbReference type="PROSITE" id="PS50109"/>
    </source>
</evidence>
<dbReference type="PROSITE" id="PS50112">
    <property type="entry name" value="PAS"/>
    <property type="match status" value="1"/>
</dbReference>
<dbReference type="CDD" id="cd00082">
    <property type="entry name" value="HisKA"/>
    <property type="match status" value="1"/>
</dbReference>
<proteinExistence type="predicted"/>
<dbReference type="Pfam" id="PF00989">
    <property type="entry name" value="PAS"/>
    <property type="match status" value="1"/>
</dbReference>
<dbReference type="SMART" id="SM00387">
    <property type="entry name" value="HATPase_c"/>
    <property type="match status" value="1"/>
</dbReference>
<dbReference type="InterPro" id="IPR000014">
    <property type="entry name" value="PAS"/>
</dbReference>
<dbReference type="SMART" id="SM00091">
    <property type="entry name" value="PAS"/>
    <property type="match status" value="1"/>
</dbReference>
<dbReference type="SMART" id="SM00388">
    <property type="entry name" value="HisKA"/>
    <property type="match status" value="1"/>
</dbReference>
<dbReference type="InterPro" id="IPR011006">
    <property type="entry name" value="CheY-like_superfamily"/>
</dbReference>
<dbReference type="Pfam" id="PF00072">
    <property type="entry name" value="Response_reg"/>
    <property type="match status" value="1"/>
</dbReference>
<dbReference type="CDD" id="cd00130">
    <property type="entry name" value="PAS"/>
    <property type="match status" value="1"/>
</dbReference>
<keyword evidence="7" id="KW-1133">Transmembrane helix</keyword>
<dbReference type="CDD" id="cd16922">
    <property type="entry name" value="HATPase_EvgS-ArcB-TorS-like"/>
    <property type="match status" value="1"/>
</dbReference>
<keyword evidence="3 6" id="KW-0597">Phosphoprotein</keyword>
<feature type="transmembrane region" description="Helical" evidence="7">
    <location>
        <begin position="12"/>
        <end position="31"/>
    </location>
</feature>
<dbReference type="InterPro" id="IPR003594">
    <property type="entry name" value="HATPase_dom"/>
</dbReference>
<keyword evidence="12" id="KW-1185">Reference proteome</keyword>
<dbReference type="InterPro" id="IPR003661">
    <property type="entry name" value="HisK_dim/P_dom"/>
</dbReference>
<reference evidence="11" key="1">
    <citation type="journal article" date="2014" name="Int. J. Syst. Evol. Microbiol.">
        <title>Complete genome sequence of Corynebacterium casei LMG S-19264T (=DSM 44701T), isolated from a smear-ripened cheese.</title>
        <authorList>
            <consortium name="US DOE Joint Genome Institute (JGI-PGF)"/>
            <person name="Walter F."/>
            <person name="Albersmeier A."/>
            <person name="Kalinowski J."/>
            <person name="Ruckert C."/>
        </authorList>
    </citation>
    <scope>NUCLEOTIDE SEQUENCE</scope>
    <source>
        <strain evidence="11">CGMCC 1.16012</strain>
    </source>
</reference>
<feature type="domain" description="PAS" evidence="10">
    <location>
        <begin position="216"/>
        <end position="288"/>
    </location>
</feature>
<dbReference type="PRINTS" id="PR00344">
    <property type="entry name" value="BCTRLSENSOR"/>
</dbReference>
<dbReference type="SUPFAM" id="SSF47226">
    <property type="entry name" value="Histidine-containing phosphotransfer domain, HPT domain"/>
    <property type="match status" value="1"/>
</dbReference>
<dbReference type="SMART" id="SM00448">
    <property type="entry name" value="REC"/>
    <property type="match status" value="1"/>
</dbReference>
<feature type="domain" description="Histidine kinase" evidence="8">
    <location>
        <begin position="363"/>
        <end position="583"/>
    </location>
</feature>
<feature type="domain" description="Response regulatory" evidence="9">
    <location>
        <begin position="603"/>
        <end position="720"/>
    </location>
</feature>
<feature type="modified residue" description="4-aspartylphosphate" evidence="6">
    <location>
        <position position="652"/>
    </location>
</feature>
<evidence type="ECO:0000256" key="6">
    <source>
        <dbReference type="PROSITE-ProRule" id="PRU00169"/>
    </source>
</evidence>
<keyword evidence="7" id="KW-0472">Membrane</keyword>
<dbReference type="SUPFAM" id="SSF47384">
    <property type="entry name" value="Homodimeric domain of signal transducing histidine kinase"/>
    <property type="match status" value="1"/>
</dbReference>
<dbReference type="Proteomes" id="UP000606730">
    <property type="component" value="Unassembled WGS sequence"/>
</dbReference>
<comment type="caution">
    <text evidence="11">The sequence shown here is derived from an EMBL/GenBank/DDBJ whole genome shotgun (WGS) entry which is preliminary data.</text>
</comment>
<evidence type="ECO:0000259" key="10">
    <source>
        <dbReference type="PROSITE" id="PS50112"/>
    </source>
</evidence>
<dbReference type="InterPro" id="IPR013767">
    <property type="entry name" value="PAS_fold"/>
</dbReference>
<evidence type="ECO:0000256" key="5">
    <source>
        <dbReference type="ARBA" id="ARBA00022777"/>
    </source>
</evidence>
<dbReference type="EC" id="2.7.13.3" evidence="2"/>
<protein>
    <recommendedName>
        <fullName evidence="2">histidine kinase</fullName>
        <ecNumber evidence="2">2.7.13.3</ecNumber>
    </recommendedName>
</protein>
<keyword evidence="7" id="KW-0812">Transmembrane</keyword>
<dbReference type="InterPro" id="IPR036097">
    <property type="entry name" value="HisK_dim/P_sf"/>
</dbReference>
<dbReference type="InterPro" id="IPR004358">
    <property type="entry name" value="Sig_transdc_His_kin-like_C"/>
</dbReference>
<dbReference type="Gene3D" id="3.40.50.2300">
    <property type="match status" value="1"/>
</dbReference>
<evidence type="ECO:0000259" key="9">
    <source>
        <dbReference type="PROSITE" id="PS50110"/>
    </source>
</evidence>
<dbReference type="RefSeq" id="WP_229666233.1">
    <property type="nucleotide sequence ID" value="NZ_BMKN01000003.1"/>
</dbReference>
<organism evidence="11 12">
    <name type="scientific">Actibacterium pelagium</name>
    <dbReference type="NCBI Taxonomy" id="2029103"/>
    <lineage>
        <taxon>Bacteria</taxon>
        <taxon>Pseudomonadati</taxon>
        <taxon>Pseudomonadota</taxon>
        <taxon>Alphaproteobacteria</taxon>
        <taxon>Rhodobacterales</taxon>
        <taxon>Roseobacteraceae</taxon>
        <taxon>Actibacterium</taxon>
    </lineage>
</organism>
<evidence type="ECO:0000256" key="7">
    <source>
        <dbReference type="SAM" id="Phobius"/>
    </source>
</evidence>
<dbReference type="NCBIfam" id="TIGR00229">
    <property type="entry name" value="sensory_box"/>
    <property type="match status" value="1"/>
</dbReference>
<evidence type="ECO:0000313" key="11">
    <source>
        <dbReference type="EMBL" id="GGE62463.1"/>
    </source>
</evidence>
<dbReference type="CDD" id="cd17546">
    <property type="entry name" value="REC_hyHK_CKI1_RcsC-like"/>
    <property type="match status" value="1"/>
</dbReference>
<dbReference type="AlphaFoldDB" id="A0A917ANS0"/>
<dbReference type="InterPro" id="IPR035965">
    <property type="entry name" value="PAS-like_dom_sf"/>
</dbReference>
<dbReference type="GO" id="GO:0000155">
    <property type="term" value="F:phosphorelay sensor kinase activity"/>
    <property type="evidence" value="ECO:0007669"/>
    <property type="project" value="InterPro"/>
</dbReference>
<name>A0A917ANS0_9RHOB</name>
<evidence type="ECO:0000256" key="1">
    <source>
        <dbReference type="ARBA" id="ARBA00000085"/>
    </source>
</evidence>
<dbReference type="PANTHER" id="PTHR43047:SF78">
    <property type="entry name" value="SENSORY_REGULATORY PROTEIN RPFC"/>
    <property type="match status" value="1"/>
</dbReference>
<dbReference type="SUPFAM" id="SSF55874">
    <property type="entry name" value="ATPase domain of HSP90 chaperone/DNA topoisomerase II/histidine kinase"/>
    <property type="match status" value="1"/>
</dbReference>
<dbReference type="EMBL" id="BMKN01000003">
    <property type="protein sequence ID" value="GGE62463.1"/>
    <property type="molecule type" value="Genomic_DNA"/>
</dbReference>
<sequence length="825" mass="90000">MRLFKEVTSRRSAILILVAALCAATIVFLAIEITRDLRLLSSARSDNAQWTLSQAEVEFLDFQFVVEQARNSSDPDLASVRREFDIFYSRIRILARGDLYAPLRGVPEFDRALTASLSALDQMIPIIDGPDQDLTTALAPISEMMALLRPAVRELANSGLHVFAEDSDDSRIALSYTLLRLGGLAVCLVIALLYLLQHARKVGHEAKTRRSEAEGAFRRLNTVLQTSLDAVVVANKKGAILQVNAAAEKIFLINANEVVGKSIGEIFVPDHLRDAHEAGMARHAADGSKHVVGHGRVRLEGKRQNGEVFPVELALETAQSGDEDIIIGFLRDISPLVEAENELVDARDKAVAGEKAKADFLAMMTHEIRTPLNGVLGNLSLLEDTNLSERQARYTRNMDISGKLLMAHVDAVLDIARFESGATQSRTEPVHIGHLMQDIVDSQLSAAEAHGNLLEWSWIGPSESWIEADPSRLQQVILNLVGNAIKFTRNGRIAIELERSEGDGSGQIEIRIIDTGIGISEEDLPRVFNDFESLHAPLEDGVAGTGLGLGIARRFVEAIGGEIGAESTLGEGSVFWFTFPFKRAEAQLDSTPEAPTLEARALTILVVEDNEINLHLTNEILTRLGHEVIEARNGQEAVHIAETQAFDLILMDIRMPVMDGLAATKAIRDGNGPCKYIPIVALSANVLPDARDRFTAGGMSGFLGKPLNRDELQIVLNNVSGSKDAATAAPKKTEENDAIRGFIDRYLVESKELFDWLDTTPDDLSAIADRCHMIAGSAAAFGQADLREVLVQVERHADAGDQPAMLEAIRLARKAWKEAPEPSVG</sequence>
<dbReference type="Gene3D" id="3.30.450.20">
    <property type="entry name" value="PAS domain"/>
    <property type="match status" value="1"/>
</dbReference>
<dbReference type="Gene3D" id="1.10.287.130">
    <property type="match status" value="1"/>
</dbReference>
<dbReference type="GO" id="GO:0006355">
    <property type="term" value="P:regulation of DNA-templated transcription"/>
    <property type="evidence" value="ECO:0007669"/>
    <property type="project" value="InterPro"/>
</dbReference>
<dbReference type="FunFam" id="3.30.565.10:FF:000006">
    <property type="entry name" value="Sensor histidine kinase WalK"/>
    <property type="match status" value="1"/>
</dbReference>
<dbReference type="Gene3D" id="3.30.565.10">
    <property type="entry name" value="Histidine kinase-like ATPase, C-terminal domain"/>
    <property type="match status" value="1"/>
</dbReference>
<dbReference type="InterPro" id="IPR036890">
    <property type="entry name" value="HATPase_C_sf"/>
</dbReference>
<dbReference type="PANTHER" id="PTHR43047">
    <property type="entry name" value="TWO-COMPONENT HISTIDINE PROTEIN KINASE"/>
    <property type="match status" value="1"/>
</dbReference>
<keyword evidence="5 11" id="KW-0418">Kinase</keyword>
<dbReference type="SUPFAM" id="SSF52172">
    <property type="entry name" value="CheY-like"/>
    <property type="match status" value="1"/>
</dbReference>
<evidence type="ECO:0000256" key="4">
    <source>
        <dbReference type="ARBA" id="ARBA00022679"/>
    </source>
</evidence>
<dbReference type="PROSITE" id="PS50109">
    <property type="entry name" value="HIS_KIN"/>
    <property type="match status" value="1"/>
</dbReference>
<gene>
    <name evidence="11" type="ORF">GCM10011517_32720</name>
</gene>
<dbReference type="InterPro" id="IPR036641">
    <property type="entry name" value="HPT_dom_sf"/>
</dbReference>
<accession>A0A917ANS0</accession>
<dbReference type="Pfam" id="PF00512">
    <property type="entry name" value="HisKA"/>
    <property type="match status" value="1"/>
</dbReference>
<evidence type="ECO:0000256" key="3">
    <source>
        <dbReference type="ARBA" id="ARBA00022553"/>
    </source>
</evidence>
<dbReference type="SUPFAM" id="SSF55785">
    <property type="entry name" value="PYP-like sensor domain (PAS domain)"/>
    <property type="match status" value="1"/>
</dbReference>
<evidence type="ECO:0000256" key="2">
    <source>
        <dbReference type="ARBA" id="ARBA00012438"/>
    </source>
</evidence>
<reference evidence="11" key="2">
    <citation type="submission" date="2020-09" db="EMBL/GenBank/DDBJ databases">
        <authorList>
            <person name="Sun Q."/>
            <person name="Zhou Y."/>
        </authorList>
    </citation>
    <scope>NUCLEOTIDE SEQUENCE</scope>
    <source>
        <strain evidence="11">CGMCC 1.16012</strain>
    </source>
</reference>
<dbReference type="InterPro" id="IPR001789">
    <property type="entry name" value="Sig_transdc_resp-reg_receiver"/>
</dbReference>
<dbReference type="Pfam" id="PF02518">
    <property type="entry name" value="HATPase_c"/>
    <property type="match status" value="1"/>
</dbReference>
<dbReference type="InterPro" id="IPR005467">
    <property type="entry name" value="His_kinase_dom"/>
</dbReference>
<comment type="catalytic activity">
    <reaction evidence="1">
        <text>ATP + protein L-histidine = ADP + protein N-phospho-L-histidine.</text>
        <dbReference type="EC" id="2.7.13.3"/>
    </reaction>
</comment>